<keyword evidence="6" id="KW-0808">Transferase</keyword>
<evidence type="ECO:0000256" key="3">
    <source>
        <dbReference type="ARBA" id="ARBA00022837"/>
    </source>
</evidence>
<name>U6MIL5_9EIME</name>
<dbReference type="EMBL" id="HG722879">
    <property type="protein sequence ID" value="CDJ63866.1"/>
    <property type="molecule type" value="Genomic_DNA"/>
</dbReference>
<evidence type="ECO:0000256" key="1">
    <source>
        <dbReference type="ARBA" id="ARBA00005253"/>
    </source>
</evidence>
<sequence>MKELPSDLEQLMNDVDSDGSGVIDYTEFVAATLDKRQYIQEDVCWAAFRVFDLDGNGRISAQDLAHVLLNTDVQSVFPSPASLGNGSASLHAQSAAAQDVQEDANKGPGSSQSPQQKQQQMQQIKSIIREVDRNGDGEVRYGGFWVEAACRS</sequence>
<dbReference type="InterPro" id="IPR002048">
    <property type="entry name" value="EF_hand_dom"/>
</dbReference>
<comment type="similarity">
    <text evidence="1">Belongs to the centrin family.</text>
</comment>
<dbReference type="VEuPathDB" id="ToxoDB:ENH_00053980"/>
<dbReference type="InterPro" id="IPR050145">
    <property type="entry name" value="Centrin_CML-like"/>
</dbReference>
<evidence type="ECO:0000313" key="6">
    <source>
        <dbReference type="EMBL" id="CDJ63866.1"/>
    </source>
</evidence>
<proteinExistence type="inferred from homology"/>
<dbReference type="GeneID" id="25475543"/>
<gene>
    <name evidence="6" type="ORF">ENH_00053980</name>
</gene>
<keyword evidence="2" id="KW-0677">Repeat</keyword>
<dbReference type="PANTHER" id="PTHR23050">
    <property type="entry name" value="CALCIUM BINDING PROTEIN"/>
    <property type="match status" value="1"/>
</dbReference>
<dbReference type="InterPro" id="IPR018247">
    <property type="entry name" value="EF_Hand_1_Ca_BS"/>
</dbReference>
<dbReference type="Proteomes" id="UP000030754">
    <property type="component" value="Unassembled WGS sequence"/>
</dbReference>
<evidence type="ECO:0000259" key="5">
    <source>
        <dbReference type="PROSITE" id="PS50222"/>
    </source>
</evidence>
<dbReference type="GO" id="GO:0043226">
    <property type="term" value="C:organelle"/>
    <property type="evidence" value="ECO:0007669"/>
    <property type="project" value="UniProtKB-ARBA"/>
</dbReference>
<dbReference type="Pfam" id="PF13202">
    <property type="entry name" value="EF-hand_5"/>
    <property type="match status" value="1"/>
</dbReference>
<dbReference type="GO" id="GO:0016301">
    <property type="term" value="F:kinase activity"/>
    <property type="evidence" value="ECO:0007669"/>
    <property type="project" value="UniProtKB-KW"/>
</dbReference>
<keyword evidence="6" id="KW-0418">Kinase</keyword>
<dbReference type="Gene3D" id="1.10.238.10">
    <property type="entry name" value="EF-hand"/>
    <property type="match status" value="1"/>
</dbReference>
<evidence type="ECO:0000256" key="4">
    <source>
        <dbReference type="SAM" id="MobiDB-lite"/>
    </source>
</evidence>
<dbReference type="OrthoDB" id="40902at2759"/>
<organism evidence="6 7">
    <name type="scientific">Eimeria necatrix</name>
    <dbReference type="NCBI Taxonomy" id="51315"/>
    <lineage>
        <taxon>Eukaryota</taxon>
        <taxon>Sar</taxon>
        <taxon>Alveolata</taxon>
        <taxon>Apicomplexa</taxon>
        <taxon>Conoidasida</taxon>
        <taxon>Coccidia</taxon>
        <taxon>Eucoccidiorida</taxon>
        <taxon>Eimeriorina</taxon>
        <taxon>Eimeriidae</taxon>
        <taxon>Eimeria</taxon>
    </lineage>
</organism>
<feature type="domain" description="EF-hand" evidence="5">
    <location>
        <begin position="3"/>
        <end position="38"/>
    </location>
</feature>
<feature type="compositionally biased region" description="Low complexity" evidence="4">
    <location>
        <begin position="87"/>
        <end position="98"/>
    </location>
</feature>
<reference evidence="6" key="1">
    <citation type="submission" date="2013-10" db="EMBL/GenBank/DDBJ databases">
        <title>Genomic analysis of the causative agents of coccidiosis in chickens.</title>
        <authorList>
            <person name="Reid A.J."/>
            <person name="Blake D."/>
            <person name="Billington K."/>
            <person name="Browne H."/>
            <person name="Dunn M."/>
            <person name="Hung S."/>
            <person name="Kawahara F."/>
            <person name="Miranda-Saavedra D."/>
            <person name="Mourier T."/>
            <person name="Nagra H."/>
            <person name="Otto T.D."/>
            <person name="Rawlings N."/>
            <person name="Sanchez A."/>
            <person name="Sanders M."/>
            <person name="Subramaniam C."/>
            <person name="Tay Y."/>
            <person name="Dear P."/>
            <person name="Doerig C."/>
            <person name="Gruber A."/>
            <person name="Parkinson J."/>
            <person name="Shirley M."/>
            <person name="Wan K.L."/>
            <person name="Berriman M."/>
            <person name="Tomley F."/>
            <person name="Pain A."/>
        </authorList>
    </citation>
    <scope>NUCLEOTIDE SEQUENCE [LARGE SCALE GENOMIC DNA]</scope>
    <source>
        <strain evidence="6">Houghton</strain>
    </source>
</reference>
<dbReference type="FunFam" id="1.10.238.10:FF:000178">
    <property type="entry name" value="Calmodulin-2 A"/>
    <property type="match status" value="1"/>
</dbReference>
<dbReference type="InterPro" id="IPR011992">
    <property type="entry name" value="EF-hand-dom_pair"/>
</dbReference>
<dbReference type="SMART" id="SM00054">
    <property type="entry name" value="EFh"/>
    <property type="match status" value="3"/>
</dbReference>
<evidence type="ECO:0000256" key="2">
    <source>
        <dbReference type="ARBA" id="ARBA00022737"/>
    </source>
</evidence>
<reference evidence="6" key="2">
    <citation type="submission" date="2013-10" db="EMBL/GenBank/DDBJ databases">
        <authorList>
            <person name="Aslett M."/>
        </authorList>
    </citation>
    <scope>NUCLEOTIDE SEQUENCE [LARGE SCALE GENOMIC DNA]</scope>
    <source>
        <strain evidence="6">Houghton</strain>
    </source>
</reference>
<protein>
    <submittedName>
        <fullName evidence="6">CAM kinase, CDPK family, putative</fullName>
    </submittedName>
</protein>
<dbReference type="GO" id="GO:0005509">
    <property type="term" value="F:calcium ion binding"/>
    <property type="evidence" value="ECO:0007669"/>
    <property type="project" value="InterPro"/>
</dbReference>
<feature type="domain" description="EF-hand" evidence="5">
    <location>
        <begin position="39"/>
        <end position="74"/>
    </location>
</feature>
<dbReference type="PROSITE" id="PS00018">
    <property type="entry name" value="EF_HAND_1"/>
    <property type="match status" value="2"/>
</dbReference>
<feature type="region of interest" description="Disordered" evidence="4">
    <location>
        <begin position="84"/>
        <end position="124"/>
    </location>
</feature>
<accession>U6MIL5</accession>
<dbReference type="RefSeq" id="XP_013439191.1">
    <property type="nucleotide sequence ID" value="XM_013583737.1"/>
</dbReference>
<dbReference type="SUPFAM" id="SSF47473">
    <property type="entry name" value="EF-hand"/>
    <property type="match status" value="1"/>
</dbReference>
<dbReference type="Pfam" id="PF13499">
    <property type="entry name" value="EF-hand_7"/>
    <property type="match status" value="1"/>
</dbReference>
<keyword evidence="3" id="KW-0106">Calcium</keyword>
<evidence type="ECO:0000313" key="7">
    <source>
        <dbReference type="Proteomes" id="UP000030754"/>
    </source>
</evidence>
<dbReference type="AlphaFoldDB" id="U6MIL5"/>
<keyword evidence="7" id="KW-1185">Reference proteome</keyword>
<dbReference type="PROSITE" id="PS50222">
    <property type="entry name" value="EF_HAND_2"/>
    <property type="match status" value="2"/>
</dbReference>
<feature type="compositionally biased region" description="Low complexity" evidence="4">
    <location>
        <begin position="106"/>
        <end position="124"/>
    </location>
</feature>